<dbReference type="PANTHER" id="PTHR35011">
    <property type="entry name" value="2,3-DIKETO-L-GULONATE TRAP TRANSPORTER SMALL PERMEASE PROTEIN YIAM"/>
    <property type="match status" value="1"/>
</dbReference>
<accession>A0A0P7Y615</accession>
<keyword evidence="4" id="KW-0997">Cell inner membrane</keyword>
<evidence type="ECO:0000256" key="2">
    <source>
        <dbReference type="ARBA" id="ARBA00022448"/>
    </source>
</evidence>
<sequence length="162" mass="18037">MQGSRLKNRIDAIIAHALVLLMALMVINVSWQVASRYIFQNPSSFTDELARYMLIWVGMLGAAYVAGKDEHLAIDVLMNKMGESGRKKVKILIHFLVLTFALAAMVIGGINLVYITFTLGQTSAALKISLAYVYMIIPFSGLLVMYYQALAIRYLVSNPNED</sequence>
<dbReference type="InterPro" id="IPR055348">
    <property type="entry name" value="DctQ"/>
</dbReference>
<dbReference type="STRING" id="1305737.GCA_000526355_00079"/>
<feature type="transmembrane region" description="Helical" evidence="9">
    <location>
        <begin position="91"/>
        <end position="117"/>
    </location>
</feature>
<dbReference type="GO" id="GO:0005886">
    <property type="term" value="C:plasma membrane"/>
    <property type="evidence" value="ECO:0007669"/>
    <property type="project" value="UniProtKB-SubCell"/>
</dbReference>
<comment type="subcellular location">
    <subcellularLocation>
        <location evidence="1">Cell inner membrane</location>
        <topology evidence="1">Multi-pass membrane protein</topology>
    </subcellularLocation>
</comment>
<organism evidence="11 12">
    <name type="scientific">Algoriphagus marincola HL-49</name>
    <dbReference type="NCBI Taxonomy" id="1305737"/>
    <lineage>
        <taxon>Bacteria</taxon>
        <taxon>Pseudomonadati</taxon>
        <taxon>Bacteroidota</taxon>
        <taxon>Cytophagia</taxon>
        <taxon>Cytophagales</taxon>
        <taxon>Cyclobacteriaceae</taxon>
        <taxon>Algoriphagus</taxon>
    </lineage>
</organism>
<evidence type="ECO:0000256" key="8">
    <source>
        <dbReference type="ARBA" id="ARBA00038436"/>
    </source>
</evidence>
<keyword evidence="5 9" id="KW-0812">Transmembrane</keyword>
<keyword evidence="2" id="KW-0813">Transport</keyword>
<dbReference type="InterPro" id="IPR007387">
    <property type="entry name" value="TRAP_DctQ"/>
</dbReference>
<gene>
    <name evidence="11" type="ORF">HLUCCX10_14505</name>
</gene>
<feature type="transmembrane region" description="Helical" evidence="9">
    <location>
        <begin position="129"/>
        <end position="147"/>
    </location>
</feature>
<keyword evidence="6 9" id="KW-1133">Transmembrane helix</keyword>
<dbReference type="PATRIC" id="fig|1305737.6.peg.3647"/>
<evidence type="ECO:0000313" key="11">
    <source>
        <dbReference type="EMBL" id="KPQ12865.1"/>
    </source>
</evidence>
<evidence type="ECO:0000256" key="4">
    <source>
        <dbReference type="ARBA" id="ARBA00022519"/>
    </source>
</evidence>
<dbReference type="GO" id="GO:0015740">
    <property type="term" value="P:C4-dicarboxylate transport"/>
    <property type="evidence" value="ECO:0007669"/>
    <property type="project" value="TreeGrafter"/>
</dbReference>
<evidence type="ECO:0000256" key="6">
    <source>
        <dbReference type="ARBA" id="ARBA00022989"/>
    </source>
</evidence>
<feature type="transmembrane region" description="Helical" evidence="9">
    <location>
        <begin position="49"/>
        <end position="67"/>
    </location>
</feature>
<feature type="transmembrane region" description="Helical" evidence="9">
    <location>
        <begin position="12"/>
        <end position="29"/>
    </location>
</feature>
<comment type="caution">
    <text evidence="11">The sequence shown here is derived from an EMBL/GenBank/DDBJ whole genome shotgun (WGS) entry which is preliminary data.</text>
</comment>
<dbReference type="Proteomes" id="UP000050421">
    <property type="component" value="Unassembled WGS sequence"/>
</dbReference>
<dbReference type="Pfam" id="PF04290">
    <property type="entry name" value="DctQ"/>
    <property type="match status" value="1"/>
</dbReference>
<evidence type="ECO:0000256" key="5">
    <source>
        <dbReference type="ARBA" id="ARBA00022692"/>
    </source>
</evidence>
<protein>
    <submittedName>
        <fullName evidence="11">TRAP-type transporter small permease component</fullName>
    </submittedName>
</protein>
<evidence type="ECO:0000256" key="3">
    <source>
        <dbReference type="ARBA" id="ARBA00022475"/>
    </source>
</evidence>
<dbReference type="GO" id="GO:0022857">
    <property type="term" value="F:transmembrane transporter activity"/>
    <property type="evidence" value="ECO:0007669"/>
    <property type="project" value="TreeGrafter"/>
</dbReference>
<evidence type="ECO:0000313" key="12">
    <source>
        <dbReference type="Proteomes" id="UP000050421"/>
    </source>
</evidence>
<dbReference type="OrthoDB" id="9815614at2"/>
<feature type="domain" description="Tripartite ATP-independent periplasmic transporters DctQ component" evidence="10">
    <location>
        <begin position="25"/>
        <end position="153"/>
    </location>
</feature>
<comment type="similarity">
    <text evidence="8">Belongs to the TRAP transporter small permease family.</text>
</comment>
<dbReference type="PANTHER" id="PTHR35011:SF2">
    <property type="entry name" value="2,3-DIKETO-L-GULONATE TRAP TRANSPORTER SMALL PERMEASE PROTEIN YIAM"/>
    <property type="match status" value="1"/>
</dbReference>
<name>A0A0P7Y615_9BACT</name>
<evidence type="ECO:0000259" key="10">
    <source>
        <dbReference type="Pfam" id="PF04290"/>
    </source>
</evidence>
<dbReference type="AlphaFoldDB" id="A0A0P7Y615"/>
<evidence type="ECO:0000256" key="9">
    <source>
        <dbReference type="SAM" id="Phobius"/>
    </source>
</evidence>
<dbReference type="eggNOG" id="COG3090">
    <property type="taxonomic scope" value="Bacteria"/>
</dbReference>
<dbReference type="EMBL" id="LJXT01000111">
    <property type="protein sequence ID" value="KPQ12865.1"/>
    <property type="molecule type" value="Genomic_DNA"/>
</dbReference>
<reference evidence="11 12" key="1">
    <citation type="submission" date="2015-09" db="EMBL/GenBank/DDBJ databases">
        <title>Identification and resolution of microdiversity through metagenomic sequencing of parallel consortia.</title>
        <authorList>
            <person name="Nelson W.C."/>
            <person name="Romine M.F."/>
            <person name="Lindemann S.R."/>
        </authorList>
    </citation>
    <scope>NUCLEOTIDE SEQUENCE [LARGE SCALE GENOMIC DNA]</scope>
    <source>
        <strain evidence="11">HL-49</strain>
    </source>
</reference>
<keyword evidence="3" id="KW-1003">Cell membrane</keyword>
<proteinExistence type="inferred from homology"/>
<keyword evidence="7 9" id="KW-0472">Membrane</keyword>
<evidence type="ECO:0000256" key="1">
    <source>
        <dbReference type="ARBA" id="ARBA00004429"/>
    </source>
</evidence>
<evidence type="ECO:0000256" key="7">
    <source>
        <dbReference type="ARBA" id="ARBA00023136"/>
    </source>
</evidence>